<keyword evidence="3" id="KW-0732">Signal</keyword>
<feature type="domain" description="Sushi" evidence="10">
    <location>
        <begin position="898"/>
        <end position="957"/>
    </location>
</feature>
<feature type="disulfide bond" evidence="7">
    <location>
        <begin position="1485"/>
        <end position="1494"/>
    </location>
</feature>
<dbReference type="Gene3D" id="2.10.70.10">
    <property type="entry name" value="Complement Module, domain 1"/>
    <property type="match status" value="15"/>
</dbReference>
<dbReference type="Pfam" id="PF06119">
    <property type="entry name" value="NIDO"/>
    <property type="match status" value="1"/>
</dbReference>
<evidence type="ECO:0000256" key="8">
    <source>
        <dbReference type="PROSITE-ProRule" id="PRU00302"/>
    </source>
</evidence>
<dbReference type="SUPFAM" id="SSF57196">
    <property type="entry name" value="EGF/Laminin"/>
    <property type="match status" value="2"/>
</dbReference>
<evidence type="ECO:0000259" key="9">
    <source>
        <dbReference type="PROSITE" id="PS50026"/>
    </source>
</evidence>
<dbReference type="InterPro" id="IPR050350">
    <property type="entry name" value="Compl-Cell_Adhes-Reg"/>
</dbReference>
<proteinExistence type="predicted"/>
<keyword evidence="5 7" id="KW-1015">Disulfide bond</keyword>
<evidence type="ECO:0000313" key="13">
    <source>
        <dbReference type="Proteomes" id="UP000828390"/>
    </source>
</evidence>
<dbReference type="Gene3D" id="2.60.120.620">
    <property type="entry name" value="q2cbj1_9rhob like domain"/>
    <property type="match status" value="1"/>
</dbReference>
<dbReference type="InterPro" id="IPR049883">
    <property type="entry name" value="NOTCH1_EGF-like"/>
</dbReference>
<dbReference type="PROSITE" id="PS01187">
    <property type="entry name" value="EGF_CA"/>
    <property type="match status" value="1"/>
</dbReference>
<reference evidence="12" key="2">
    <citation type="submission" date="2020-11" db="EMBL/GenBank/DDBJ databases">
        <authorList>
            <person name="McCartney M.A."/>
            <person name="Auch B."/>
            <person name="Kono T."/>
            <person name="Mallez S."/>
            <person name="Becker A."/>
            <person name="Gohl D.M."/>
            <person name="Silverstein K.A.T."/>
            <person name="Koren S."/>
            <person name="Bechman K.B."/>
            <person name="Herman A."/>
            <person name="Abrahante J.E."/>
            <person name="Garbe J."/>
        </authorList>
    </citation>
    <scope>NUCLEOTIDE SEQUENCE</scope>
    <source>
        <strain evidence="12">Duluth1</strain>
        <tissue evidence="12">Whole animal</tissue>
    </source>
</reference>
<dbReference type="FunFam" id="2.10.25.10:FF:000038">
    <property type="entry name" value="Fibrillin 2"/>
    <property type="match status" value="2"/>
</dbReference>
<feature type="domain" description="Sushi" evidence="10">
    <location>
        <begin position="780"/>
        <end position="838"/>
    </location>
</feature>
<feature type="domain" description="EGF-like" evidence="9">
    <location>
        <begin position="1452"/>
        <end position="1495"/>
    </location>
</feature>
<keyword evidence="6" id="KW-0325">Glycoprotein</keyword>
<feature type="disulfide bond" evidence="8">
    <location>
        <begin position="868"/>
        <end position="895"/>
    </location>
</feature>
<feature type="domain" description="Sushi" evidence="10">
    <location>
        <begin position="1349"/>
        <end position="1406"/>
    </location>
</feature>
<dbReference type="InterPro" id="IPR000152">
    <property type="entry name" value="EGF-type_Asp/Asn_hydroxyl_site"/>
</dbReference>
<dbReference type="SMART" id="SM00539">
    <property type="entry name" value="NIDO"/>
    <property type="match status" value="1"/>
</dbReference>
<evidence type="ECO:0000256" key="4">
    <source>
        <dbReference type="ARBA" id="ARBA00022737"/>
    </source>
</evidence>
<dbReference type="SMART" id="SM00032">
    <property type="entry name" value="CCP"/>
    <property type="match status" value="20"/>
</dbReference>
<dbReference type="SUPFAM" id="SSF57535">
    <property type="entry name" value="Complement control module/SCR domain"/>
    <property type="match status" value="20"/>
</dbReference>
<feature type="domain" description="Sushi" evidence="10">
    <location>
        <begin position="467"/>
        <end position="533"/>
    </location>
</feature>
<dbReference type="InterPro" id="IPR000742">
    <property type="entry name" value="EGF"/>
</dbReference>
<feature type="disulfide bond" evidence="8">
    <location>
        <begin position="809"/>
        <end position="836"/>
    </location>
</feature>
<dbReference type="PANTHER" id="PTHR19325">
    <property type="entry name" value="COMPLEMENT COMPONENT-RELATED SUSHI DOMAIN-CONTAINING"/>
    <property type="match status" value="1"/>
</dbReference>
<dbReference type="InterPro" id="IPR018097">
    <property type="entry name" value="EGF_Ca-bd_CS"/>
</dbReference>
<dbReference type="Proteomes" id="UP000828390">
    <property type="component" value="Unassembled WGS sequence"/>
</dbReference>
<evidence type="ECO:0000256" key="1">
    <source>
        <dbReference type="ARBA" id="ARBA00022536"/>
    </source>
</evidence>
<sequence length="1987" mass="222028">MAGLDKVEDEVYERIQERTAKVTQMPIELIRLSDVQVVRYGIDGHYNAHTDSSPLDEHVPCLCILENTTADRHWHANVTTMQTVGERLTLACDNDYWLPNSTAGHPVTEQHITCESSGNWSKAEICIVIVCILENTTADRHWHANVTTMQTVGERLTLACDNDYWLPNSTAGHPVTEQHITCESSGNWSKAEICNVIDCGQFQPVNNATIEYSPPAKQNVHSIATVSCTGGYRITNGTGNSDIVRHATCEATGRWNSTYTCEPKVCILENTTADRHWHANVTTMQTVGERLTLACDNDYWLPNSTAGHPVTEQHITCESSGNWSKAEICNVIDCGQFQPVNNATIEYSPPAKQNVHSIATVSCNGGYRITNGTGNSDIVRHATCEATGRWNSTYTCEPKVCILENTTADRHWHANVTTMQTVGERLTLACDNDYWLPNSTAGNPVTEQHITCESSGNWSKAEICNLIDCGQFQPVNNATITYSPPAKQNVHLIATVSCNGGYRITNGTGNSDIARHATCEATGRWNSTYTCEPKVCILENTTADRHWHANVTTMQTVGERLTLACDNDYWLPNSTAVCILENTTADRHWHAKVTTMQTVGERLTLACDNDYWLPNSTAGNPVTEQHITCESNGNWSKAEICNLIECGQFPPVNNATLTYSPTAKQNVHSIATVSCSDGYRITNGSGNSDMARHATCEATGRWNSTYTCEPKDCGEFALDNQTSHNAKIIWYRSNLFGDVTTISCNDGFRIVGPHINERVSENITCRADGRWEKISCCEPKDCGRPNEPINGWVNISNGTAVGNTATFYCDIGYTVVGNNKTTCLNNNTWNRPTPECKVNDCGNLTQPQHGHVDTSNGTTYLSVAVYSCKIGYTLLGNVYRLCYANKTWTDLPPTCIIKNCKDPSPISNGNYTLLNGTTTYESTVRYSCDAGYTLYGTDMRRCLANSSWTPLDVNCTIKDCFDNVLPESANITFWNGTVYESIATIQCNDGYRIFGRNNNWLTAENITCTAYGNWSEYAGCERKDCGKKESYDNASVLWTNGTRFESSAIVQCEEGYRINGSHDNNVTDEEIKCQANGHWSISLGCIKKECPTDIDVNHGNVTYYARLYRDIASIRCYPGYRINGTEGNNIVNQTVKCQSTGRWQLPSGCVRKDCLDKEQPAYASVNYLSGTLYEAIAVSTCREGYRITGSNTNGNVSEEIQCLDTGKWSQALGCERKDCGSAVTVHNAHVSIQPSGNTLYEAHATVTCLTGYRLYGLHDNHQVDEQIQCLSNGSWQLSLGCERKDCGDELNPRNANVTFPSGTTYQSTAKVQCIDGYRLQGQNDNNKTFEHIPCTDGGHWDVPHGCERKDCGKPHDINNGKGTRGPSTFESTVNYTCNSGYRTVDVTTLKCNSSGLWNNNPPNCTDIDECQKRDQNDCHYYSNCTNTQGSYTCKCIEGYDDLEGNRGRKCEDHNECEDPPNTQCSFWLNKTRACVNLNGGYICICNKGWNGTKCDNDINECLEPHPCGEHAHCTNLFGSYNCSCPPQYPQGNAFLGCFEPVIISFETNGTRFNGDNEILDTFQIPNRFPYFGTYYTLFRPSMDGFLALDFQPLYNQYGGETPSEWTTAIQKHIVIAPLWTNIDSRNISNGGLWIHVLTDKDKSDVVKIQDLVRQYTNQTEFNVTVALVATWKHVTIHSPYEPGYELVNHQNLSMQVILVTDGMYTYIMFNYDREQFSIRPLQEVPVASGFTHLDYSASVLSTRNNFTNLNKESNVYPAFPGRWLYNVTTITASMWNETRCLQFVKENNRTLKSWITEQLVYALPCPCQEVLMLEDYTFTRKDEILPGIGTKFTHTTCYESWFFSAYGIKQRCCYMFSKLQSQYPGAVAAEFENTTIASLLQEGYYQCCSPEGSKKYCHLYQQINPPDDCSKYTISDEIPLDDKKDTPQIEDVSVDVEKLAANPRNRVVRNVQSDGEQRQSESNVDSVNNVSMFMTMYRNLKKMFGFG</sequence>
<accession>A0A9D3YE01</accession>
<dbReference type="EMBL" id="JAIWYP010000016">
    <property type="protein sequence ID" value="KAH3698613.1"/>
    <property type="molecule type" value="Genomic_DNA"/>
</dbReference>
<evidence type="ECO:0000256" key="5">
    <source>
        <dbReference type="ARBA" id="ARBA00023157"/>
    </source>
</evidence>
<dbReference type="Gene3D" id="2.10.25.10">
    <property type="entry name" value="Laminin"/>
    <property type="match status" value="3"/>
</dbReference>
<dbReference type="InterPro" id="IPR000436">
    <property type="entry name" value="Sushi_SCR_CCP_dom"/>
</dbReference>
<dbReference type="PROSITE" id="PS50026">
    <property type="entry name" value="EGF_3"/>
    <property type="match status" value="3"/>
</dbReference>
<gene>
    <name evidence="12" type="ORF">DPMN_086156</name>
</gene>
<evidence type="ECO:0000259" key="11">
    <source>
        <dbReference type="PROSITE" id="PS51220"/>
    </source>
</evidence>
<feature type="domain" description="EGF-like" evidence="9">
    <location>
        <begin position="1497"/>
        <end position="1534"/>
    </location>
</feature>
<dbReference type="GO" id="GO:0007160">
    <property type="term" value="P:cell-matrix adhesion"/>
    <property type="evidence" value="ECO:0007669"/>
    <property type="project" value="InterPro"/>
</dbReference>
<comment type="caution">
    <text evidence="12">The sequence shown here is derived from an EMBL/GenBank/DDBJ whole genome shotgun (WGS) entry which is preliminary data.</text>
</comment>
<keyword evidence="13" id="KW-1185">Reference proteome</keyword>
<dbReference type="PANTHER" id="PTHR19325:SF575">
    <property type="entry name" value="LOCOMOTION-RELATED PROTEIN HIKARU GENKI"/>
    <property type="match status" value="1"/>
</dbReference>
<name>A0A9D3YE01_DREPO</name>
<dbReference type="SMART" id="SM00179">
    <property type="entry name" value="EGF_CA"/>
    <property type="match status" value="3"/>
</dbReference>
<evidence type="ECO:0000256" key="3">
    <source>
        <dbReference type="ARBA" id="ARBA00022729"/>
    </source>
</evidence>
<reference evidence="12" key="1">
    <citation type="journal article" date="2019" name="bioRxiv">
        <title>The Genome of the Zebra Mussel, Dreissena polymorpha: A Resource for Invasive Species Research.</title>
        <authorList>
            <person name="McCartney M.A."/>
            <person name="Auch B."/>
            <person name="Kono T."/>
            <person name="Mallez S."/>
            <person name="Zhang Y."/>
            <person name="Obille A."/>
            <person name="Becker A."/>
            <person name="Abrahante J.E."/>
            <person name="Garbe J."/>
            <person name="Badalamenti J.P."/>
            <person name="Herman A."/>
            <person name="Mangelson H."/>
            <person name="Liachko I."/>
            <person name="Sullivan S."/>
            <person name="Sone E.D."/>
            <person name="Koren S."/>
            <person name="Silverstein K.A.T."/>
            <person name="Beckman K.B."/>
            <person name="Gohl D.M."/>
        </authorList>
    </citation>
    <scope>NUCLEOTIDE SEQUENCE</scope>
    <source>
        <strain evidence="12">Duluth1</strain>
        <tissue evidence="12">Whole animal</tissue>
    </source>
</reference>
<feature type="domain" description="Sushi" evidence="10">
    <location>
        <begin position="197"/>
        <end position="263"/>
    </location>
</feature>
<keyword evidence="2 8" id="KW-0768">Sushi</keyword>
<dbReference type="PROSITE" id="PS50923">
    <property type="entry name" value="SUSHI"/>
    <property type="match status" value="11"/>
</dbReference>
<dbReference type="PROSITE" id="PS01186">
    <property type="entry name" value="EGF_2"/>
    <property type="match status" value="1"/>
</dbReference>
<evidence type="ECO:0000256" key="7">
    <source>
        <dbReference type="PROSITE-ProRule" id="PRU00076"/>
    </source>
</evidence>
<keyword evidence="4" id="KW-0677">Repeat</keyword>
<feature type="domain" description="Sushi" evidence="10">
    <location>
        <begin position="332"/>
        <end position="398"/>
    </location>
</feature>
<evidence type="ECO:0000256" key="2">
    <source>
        <dbReference type="ARBA" id="ARBA00022659"/>
    </source>
</evidence>
<feature type="domain" description="EGF-like" evidence="9">
    <location>
        <begin position="1406"/>
        <end position="1451"/>
    </location>
</feature>
<dbReference type="PROSITE" id="PS00022">
    <property type="entry name" value="EGF_1"/>
    <property type="match status" value="1"/>
</dbReference>
<dbReference type="SMART" id="SM00181">
    <property type="entry name" value="EGF"/>
    <property type="match status" value="3"/>
</dbReference>
<feature type="domain" description="Sushi" evidence="10">
    <location>
        <begin position="1217"/>
        <end position="1283"/>
    </location>
</feature>
<feature type="domain" description="Sushi" evidence="10">
    <location>
        <begin position="576"/>
        <end position="643"/>
    </location>
</feature>
<dbReference type="CDD" id="cd00054">
    <property type="entry name" value="EGF_CA"/>
    <property type="match status" value="2"/>
</dbReference>
<feature type="domain" description="Sushi" evidence="10">
    <location>
        <begin position="711"/>
        <end position="779"/>
    </location>
</feature>
<feature type="disulfide bond" evidence="8">
    <location>
        <begin position="1377"/>
        <end position="1404"/>
    </location>
</feature>
<dbReference type="InterPro" id="IPR035976">
    <property type="entry name" value="Sushi/SCR/CCP_sf"/>
</dbReference>
<dbReference type="PROSITE" id="PS51220">
    <property type="entry name" value="NIDO"/>
    <property type="match status" value="1"/>
</dbReference>
<evidence type="ECO:0000259" key="10">
    <source>
        <dbReference type="PROSITE" id="PS50923"/>
    </source>
</evidence>
<dbReference type="GO" id="GO:0005509">
    <property type="term" value="F:calcium ion binding"/>
    <property type="evidence" value="ECO:0007669"/>
    <property type="project" value="InterPro"/>
</dbReference>
<keyword evidence="1 7" id="KW-0245">EGF-like domain</keyword>
<dbReference type="Pfam" id="PF00084">
    <property type="entry name" value="Sushi"/>
    <property type="match status" value="12"/>
</dbReference>
<dbReference type="InterPro" id="IPR003886">
    <property type="entry name" value="NIDO_dom"/>
</dbReference>
<dbReference type="CDD" id="cd00033">
    <property type="entry name" value="CCP"/>
    <property type="match status" value="8"/>
</dbReference>
<organism evidence="12 13">
    <name type="scientific">Dreissena polymorpha</name>
    <name type="common">Zebra mussel</name>
    <name type="synonym">Mytilus polymorpha</name>
    <dbReference type="NCBI Taxonomy" id="45954"/>
    <lineage>
        <taxon>Eukaryota</taxon>
        <taxon>Metazoa</taxon>
        <taxon>Spiralia</taxon>
        <taxon>Lophotrochozoa</taxon>
        <taxon>Mollusca</taxon>
        <taxon>Bivalvia</taxon>
        <taxon>Autobranchia</taxon>
        <taxon>Heteroconchia</taxon>
        <taxon>Euheterodonta</taxon>
        <taxon>Imparidentia</taxon>
        <taxon>Neoheterodontei</taxon>
        <taxon>Myida</taxon>
        <taxon>Dreissenoidea</taxon>
        <taxon>Dreissenidae</taxon>
        <taxon>Dreissena</taxon>
    </lineage>
</organism>
<dbReference type="PROSITE" id="PS00010">
    <property type="entry name" value="ASX_HYDROXYL"/>
    <property type="match status" value="3"/>
</dbReference>
<feature type="domain" description="Sushi" evidence="10">
    <location>
        <begin position="644"/>
        <end position="710"/>
    </location>
</feature>
<comment type="caution">
    <text evidence="7">Lacks conserved residue(s) required for the propagation of feature annotation.</text>
</comment>
<dbReference type="InterPro" id="IPR001881">
    <property type="entry name" value="EGF-like_Ca-bd_dom"/>
</dbReference>
<protein>
    <submittedName>
        <fullName evidence="12">Uncharacterized protein</fullName>
    </submittedName>
</protein>
<feature type="domain" description="Sushi" evidence="10">
    <location>
        <begin position="839"/>
        <end position="897"/>
    </location>
</feature>
<evidence type="ECO:0000313" key="12">
    <source>
        <dbReference type="EMBL" id="KAH3698613.1"/>
    </source>
</evidence>
<feature type="domain" description="NIDO" evidence="11">
    <location>
        <begin position="1617"/>
        <end position="1770"/>
    </location>
</feature>
<feature type="disulfide bond" evidence="8">
    <location>
        <begin position="928"/>
        <end position="955"/>
    </location>
</feature>
<dbReference type="Pfam" id="PF07645">
    <property type="entry name" value="EGF_CA"/>
    <property type="match status" value="3"/>
</dbReference>
<evidence type="ECO:0000256" key="6">
    <source>
        <dbReference type="ARBA" id="ARBA00023180"/>
    </source>
</evidence>